<dbReference type="PIRSF" id="PIRSF007466">
    <property type="entry name" value="SpoIVA"/>
    <property type="match status" value="1"/>
</dbReference>
<dbReference type="Gene3D" id="3.40.50.300">
    <property type="entry name" value="P-loop containing nucleotide triphosphate hydrolases"/>
    <property type="match status" value="1"/>
</dbReference>
<dbReference type="GO" id="GO:0043934">
    <property type="term" value="P:sporulation"/>
    <property type="evidence" value="ECO:0007669"/>
    <property type="project" value="InterPro"/>
</dbReference>
<name>A0A9D0Z4X1_9FIRM</name>
<dbReference type="InterPro" id="IPR046842">
    <property type="entry name" value="SpoIVA_ATPase"/>
</dbReference>
<evidence type="ECO:0000256" key="1">
    <source>
        <dbReference type="SAM" id="MobiDB-lite"/>
    </source>
</evidence>
<dbReference type="NCBIfam" id="TIGR02836">
    <property type="entry name" value="spore_IV_A"/>
    <property type="match status" value="1"/>
</dbReference>
<reference evidence="5" key="1">
    <citation type="submission" date="2020-10" db="EMBL/GenBank/DDBJ databases">
        <authorList>
            <person name="Gilroy R."/>
        </authorList>
    </citation>
    <scope>NUCLEOTIDE SEQUENCE</scope>
    <source>
        <strain evidence="5">13361</strain>
    </source>
</reference>
<proteinExistence type="predicted"/>
<evidence type="ECO:0000259" key="4">
    <source>
        <dbReference type="Pfam" id="PF20439"/>
    </source>
</evidence>
<feature type="domain" description="Sporulation stage IV protein A C-terminal" evidence="4">
    <location>
        <begin position="418"/>
        <end position="489"/>
    </location>
</feature>
<dbReference type="Pfam" id="PF09547">
    <property type="entry name" value="SpoIVA_ATPase"/>
    <property type="match status" value="1"/>
</dbReference>
<dbReference type="InterPro" id="IPR046840">
    <property type="entry name" value="SpoIVA_C"/>
</dbReference>
<dbReference type="Pfam" id="PF20438">
    <property type="entry name" value="SpoIVA_middle"/>
    <property type="match status" value="1"/>
</dbReference>
<organism evidence="5 6">
    <name type="scientific">Candidatus Faecousia excrementigallinarum</name>
    <dbReference type="NCBI Taxonomy" id="2840806"/>
    <lineage>
        <taxon>Bacteria</taxon>
        <taxon>Bacillati</taxon>
        <taxon>Bacillota</taxon>
        <taxon>Clostridia</taxon>
        <taxon>Eubacteriales</taxon>
        <taxon>Oscillospiraceae</taxon>
        <taxon>Faecousia</taxon>
    </lineage>
</organism>
<dbReference type="AlphaFoldDB" id="A0A9D0Z4X1"/>
<dbReference type="InterPro" id="IPR014201">
    <property type="entry name" value="Spore_IV_A"/>
</dbReference>
<evidence type="ECO:0000259" key="2">
    <source>
        <dbReference type="Pfam" id="PF09547"/>
    </source>
</evidence>
<gene>
    <name evidence="5" type="primary">spoIVA</name>
    <name evidence="5" type="ORF">IAB74_09215</name>
</gene>
<dbReference type="InterPro" id="IPR027417">
    <property type="entry name" value="P-loop_NTPase"/>
</dbReference>
<reference evidence="5" key="2">
    <citation type="journal article" date="2021" name="PeerJ">
        <title>Extensive microbial diversity within the chicken gut microbiome revealed by metagenomics and culture.</title>
        <authorList>
            <person name="Gilroy R."/>
            <person name="Ravi A."/>
            <person name="Getino M."/>
            <person name="Pursley I."/>
            <person name="Horton D.L."/>
            <person name="Alikhan N.F."/>
            <person name="Baker D."/>
            <person name="Gharbi K."/>
            <person name="Hall N."/>
            <person name="Watson M."/>
            <person name="Adriaenssens E.M."/>
            <person name="Foster-Nyarko E."/>
            <person name="Jarju S."/>
            <person name="Secka A."/>
            <person name="Antonio M."/>
            <person name="Oren A."/>
            <person name="Chaudhuri R.R."/>
            <person name="La Ragione R."/>
            <person name="Hildebrand F."/>
            <person name="Pallen M.J."/>
        </authorList>
    </citation>
    <scope>NUCLEOTIDE SEQUENCE</scope>
    <source>
        <strain evidence="5">13361</strain>
    </source>
</reference>
<dbReference type="EMBL" id="DVFK01000119">
    <property type="protein sequence ID" value="HIQ68671.1"/>
    <property type="molecule type" value="Genomic_DNA"/>
</dbReference>
<evidence type="ECO:0000259" key="3">
    <source>
        <dbReference type="Pfam" id="PF20438"/>
    </source>
</evidence>
<feature type="region of interest" description="Disordered" evidence="1">
    <location>
        <begin position="53"/>
        <end position="80"/>
    </location>
</feature>
<dbReference type="InterPro" id="IPR046841">
    <property type="entry name" value="SpoIVA_middle"/>
</dbReference>
<dbReference type="Pfam" id="PF20439">
    <property type="entry name" value="SpoIVA_C"/>
    <property type="match status" value="1"/>
</dbReference>
<evidence type="ECO:0000313" key="6">
    <source>
        <dbReference type="Proteomes" id="UP000886796"/>
    </source>
</evidence>
<feature type="domain" description="Stage IV sporulation protein A middle" evidence="3">
    <location>
        <begin position="239"/>
        <end position="416"/>
    </location>
</feature>
<dbReference type="Proteomes" id="UP000886796">
    <property type="component" value="Unassembled WGS sequence"/>
</dbReference>
<dbReference type="GO" id="GO:0016887">
    <property type="term" value="F:ATP hydrolysis activity"/>
    <property type="evidence" value="ECO:0007669"/>
    <property type="project" value="InterPro"/>
</dbReference>
<feature type="domain" description="Stage IV sporulation protein A ATPase" evidence="2">
    <location>
        <begin position="1"/>
        <end position="237"/>
    </location>
</feature>
<evidence type="ECO:0000313" key="5">
    <source>
        <dbReference type="EMBL" id="HIQ68671.1"/>
    </source>
</evidence>
<dbReference type="SUPFAM" id="SSF52540">
    <property type="entry name" value="P-loop containing nucleoside triphosphate hydrolases"/>
    <property type="match status" value="1"/>
</dbReference>
<feature type="compositionally biased region" description="Polar residues" evidence="1">
    <location>
        <begin position="61"/>
        <end position="70"/>
    </location>
</feature>
<comment type="caution">
    <text evidence="5">The sequence shown here is derived from an EMBL/GenBank/DDBJ whole genome shotgun (WGS) entry which is preliminary data.</text>
</comment>
<dbReference type="GO" id="GO:0005524">
    <property type="term" value="F:ATP binding"/>
    <property type="evidence" value="ECO:0007669"/>
    <property type="project" value="InterPro"/>
</dbReference>
<accession>A0A9D0Z4X1</accession>
<sequence>MAMKNIYSDIAARTGGNIYIGVVGPVRTGKSTLIKRIMEQLVIPNIDDPYEAERARDELPQSGSGKTIMTSEPKFVPENGVEISPDGTAKLRIRMIDSVGYMVEGAMGAQEDGVPRMVTTPWFDYEIPMTQAAELGTKKVMEEHCSIGLVVTTDGTITDIPRQDYVEAEGRAIRDMQATGKPFVVILNTPQPEAAPAQEAAQYIRSTYDVPVMIADCQAMEVEDICGILQDLLYAFPMQQLNIYMPRWIGALDAQHPVKSALYQALREQTAGIHALSQAESALSQLSQLEQVMGASVTSVDLGTGTVCCTLTFPEALFYEILSDQTGMEIENDAQLMEQLKALCAAKQEYDKIADALSSVKATGYGVVMPTAEEMSLQEPEVLRKGNAYGIRLKAAAPSIHMIRVDVDTEISPMVGDEKQSKDLVAYLTGESPEKLWQSNIFGKSVYALVQEGLTAKLLRTPEDVRSKFRGSLNRIVNEGAAGLICLIL</sequence>
<protein>
    <submittedName>
        <fullName evidence="5">Stage IV sporulation protein A</fullName>
    </submittedName>
</protein>